<dbReference type="KEGG" id="swp:swp_4768"/>
<dbReference type="AlphaFoldDB" id="B8CUS4"/>
<keyword evidence="2" id="KW-1185">Reference proteome</keyword>
<dbReference type="Proteomes" id="UP000000753">
    <property type="component" value="Chromosome"/>
</dbReference>
<proteinExistence type="predicted"/>
<protein>
    <submittedName>
        <fullName evidence="1">Uncharacterized protein</fullName>
    </submittedName>
</protein>
<reference evidence="1 2" key="1">
    <citation type="journal article" date="2008" name="PLoS ONE">
        <title>Environmental adaptation: genomic analysis of the piezotolerant and psychrotolerant deep-sea iron reducing bacterium Shewanella piezotolerans WP3.</title>
        <authorList>
            <person name="Wang F."/>
            <person name="Wang J."/>
            <person name="Jian H."/>
            <person name="Zhang B."/>
            <person name="Li S."/>
            <person name="Wang F."/>
            <person name="Zeng X."/>
            <person name="Gao L."/>
            <person name="Bartlett D.H."/>
            <person name="Yu J."/>
            <person name="Hu S."/>
            <person name="Xiao X."/>
        </authorList>
    </citation>
    <scope>NUCLEOTIDE SEQUENCE [LARGE SCALE GENOMIC DNA]</scope>
    <source>
        <strain evidence="2">WP3 / JCM 13877</strain>
    </source>
</reference>
<name>B8CUS4_SHEPW</name>
<gene>
    <name evidence="1" type="ordered locus">swp_4768</name>
</gene>
<evidence type="ECO:0000313" key="2">
    <source>
        <dbReference type="Proteomes" id="UP000000753"/>
    </source>
</evidence>
<dbReference type="HOGENOM" id="CLU_3358463_0_0_6"/>
<accession>B8CUS4</accession>
<dbReference type="EMBL" id="CP000472">
    <property type="protein sequence ID" value="ACJ31399.1"/>
    <property type="molecule type" value="Genomic_DNA"/>
</dbReference>
<organism evidence="1 2">
    <name type="scientific">Shewanella piezotolerans (strain WP3 / JCM 13877)</name>
    <dbReference type="NCBI Taxonomy" id="225849"/>
    <lineage>
        <taxon>Bacteria</taxon>
        <taxon>Pseudomonadati</taxon>
        <taxon>Pseudomonadota</taxon>
        <taxon>Gammaproteobacteria</taxon>
        <taxon>Alteromonadales</taxon>
        <taxon>Shewanellaceae</taxon>
        <taxon>Shewanella</taxon>
    </lineage>
</organism>
<evidence type="ECO:0000313" key="1">
    <source>
        <dbReference type="EMBL" id="ACJ31399.1"/>
    </source>
</evidence>
<sequence>MAGSNSYEKLAAATRSIQPTTYYYPMSHYHTDDQQK</sequence>